<organism evidence="6 7">
    <name type="scientific">Glutinoglossum americanum</name>
    <dbReference type="NCBI Taxonomy" id="1670608"/>
    <lineage>
        <taxon>Eukaryota</taxon>
        <taxon>Fungi</taxon>
        <taxon>Dikarya</taxon>
        <taxon>Ascomycota</taxon>
        <taxon>Pezizomycotina</taxon>
        <taxon>Geoglossomycetes</taxon>
        <taxon>Geoglossales</taxon>
        <taxon>Geoglossaceae</taxon>
        <taxon>Glutinoglossum</taxon>
    </lineage>
</organism>
<feature type="compositionally biased region" description="Polar residues" evidence="4">
    <location>
        <begin position="422"/>
        <end position="434"/>
    </location>
</feature>
<keyword evidence="3" id="KW-0539">Nucleus</keyword>
<evidence type="ECO:0000313" key="6">
    <source>
        <dbReference type="EMBL" id="KAH0545049.1"/>
    </source>
</evidence>
<reference evidence="6" key="1">
    <citation type="submission" date="2021-03" db="EMBL/GenBank/DDBJ databases">
        <title>Comparative genomics and phylogenomic investigation of the class Geoglossomycetes provide insights into ecological specialization and systematics.</title>
        <authorList>
            <person name="Melie T."/>
            <person name="Pirro S."/>
            <person name="Miller A.N."/>
            <person name="Quandt A."/>
        </authorList>
    </citation>
    <scope>NUCLEOTIDE SEQUENCE</scope>
    <source>
        <strain evidence="6">GBOQ0MN5Z8</strain>
    </source>
</reference>
<protein>
    <recommendedName>
        <fullName evidence="5">Symplekin/Pta1 N-terminal domain-containing protein</fullName>
    </recommendedName>
</protein>
<evidence type="ECO:0000256" key="1">
    <source>
        <dbReference type="ARBA" id="ARBA00004123"/>
    </source>
</evidence>
<keyword evidence="2" id="KW-0507">mRNA processing</keyword>
<dbReference type="InterPro" id="IPR032460">
    <property type="entry name" value="Symplekin/Pta1_N"/>
</dbReference>
<dbReference type="Pfam" id="PF11935">
    <property type="entry name" value="SYMPK_PTA1_N"/>
    <property type="match status" value="1"/>
</dbReference>
<dbReference type="InterPro" id="IPR016024">
    <property type="entry name" value="ARM-type_fold"/>
</dbReference>
<dbReference type="GO" id="GO:0005847">
    <property type="term" value="C:mRNA cleavage and polyadenylation specificity factor complex"/>
    <property type="evidence" value="ECO:0007669"/>
    <property type="project" value="TreeGrafter"/>
</dbReference>
<name>A0A9P8I879_9PEZI</name>
<evidence type="ECO:0000256" key="4">
    <source>
        <dbReference type="SAM" id="MobiDB-lite"/>
    </source>
</evidence>
<dbReference type="Gene3D" id="1.25.10.10">
    <property type="entry name" value="Leucine-rich Repeat Variant"/>
    <property type="match status" value="1"/>
</dbReference>
<feature type="domain" description="Symplekin/Pta1 N-terminal" evidence="5">
    <location>
        <begin position="100"/>
        <end position="320"/>
    </location>
</feature>
<evidence type="ECO:0000256" key="2">
    <source>
        <dbReference type="ARBA" id="ARBA00022664"/>
    </source>
</evidence>
<gene>
    <name evidence="6" type="ORF">FGG08_000820</name>
</gene>
<feature type="compositionally biased region" description="Acidic residues" evidence="4">
    <location>
        <begin position="436"/>
        <end position="455"/>
    </location>
</feature>
<keyword evidence="7" id="KW-1185">Reference proteome</keyword>
<comment type="subcellular location">
    <subcellularLocation>
        <location evidence="1">Nucleus</location>
    </subcellularLocation>
</comment>
<dbReference type="OrthoDB" id="331600at2759"/>
<evidence type="ECO:0000313" key="7">
    <source>
        <dbReference type="Proteomes" id="UP000698800"/>
    </source>
</evidence>
<dbReference type="InterPro" id="IPR021850">
    <property type="entry name" value="Symplekin/Pta1"/>
</dbReference>
<dbReference type="SUPFAM" id="SSF48371">
    <property type="entry name" value="ARM repeat"/>
    <property type="match status" value="1"/>
</dbReference>
<comment type="caution">
    <text evidence="6">The sequence shown here is derived from an EMBL/GenBank/DDBJ whole genome shotgun (WGS) entry which is preliminary data.</text>
</comment>
<accession>A0A9P8I879</accession>
<evidence type="ECO:0000256" key="3">
    <source>
        <dbReference type="ARBA" id="ARBA00023242"/>
    </source>
</evidence>
<feature type="region of interest" description="Disordered" evidence="4">
    <location>
        <begin position="422"/>
        <end position="495"/>
    </location>
</feature>
<dbReference type="EMBL" id="JAGHQL010000010">
    <property type="protein sequence ID" value="KAH0545049.1"/>
    <property type="molecule type" value="Genomic_DNA"/>
</dbReference>
<dbReference type="GO" id="GO:0006397">
    <property type="term" value="P:mRNA processing"/>
    <property type="evidence" value="ECO:0007669"/>
    <property type="project" value="UniProtKB-KW"/>
</dbReference>
<dbReference type="PANTHER" id="PTHR15245">
    <property type="entry name" value="SYMPLEKIN-RELATED"/>
    <property type="match status" value="1"/>
</dbReference>
<dbReference type="Proteomes" id="UP000698800">
    <property type="component" value="Unassembled WGS sequence"/>
</dbReference>
<dbReference type="PANTHER" id="PTHR15245:SF20">
    <property type="entry name" value="SYMPLEKIN"/>
    <property type="match status" value="1"/>
</dbReference>
<dbReference type="AlphaFoldDB" id="A0A9P8I879"/>
<proteinExistence type="predicted"/>
<evidence type="ECO:0000259" key="5">
    <source>
        <dbReference type="Pfam" id="PF11935"/>
    </source>
</evidence>
<sequence length="754" mass="84688">MSATVQQQSSSSSVSDQLAQLDAARSLVLGDAAYYPQIVQGILPIIGANARHELRRWGAEFLAETFASPTLAINTKEGLSLIVLDTVLAMLVLEEEKEKDTGVLKSVVQFAASVYPLVFRHTITNPNDAATWEKMNAIKTKILRLWDTAVPGVRICCIKFVQKVIQVQTPGTIADPRRPDQNEISLALVPRNHPLIPPPNLEAQASGLLDRLLNIFQENTGDAVLVNATLNCLGILVRTRPSVSNKILTAVLNFNPLKLANSPMTPKIKIMVKSMERTTRSFLLNVQKRNPGGPLVGRIQQHLDRLNQSRMDIFDEGSRKRVLPSEPTDGLDPSKRVRLGADLHGTPTPPLRLPPIPPLPMGPTSIAQLFTLTTDEELRNFDVQQLPIDLVVKITLPVLHRIDQRLLDEALNGIRTRYTALSREQQMSQSSTLQGFDDDDDDYEPDFQPAEDDEQILNKLDNAPPEDVRDQEPEVPLGPFKLPRPSPFTDDELEDVSQGTVVRVFEFMATLDEPSPTKRQKTGINRLAASNYDRDSWITVITRLATRASTSLDTVEDSVKTEDGNGTELRKFTISNKIRESLYIYILEDFRKRIDIAVGWLTEEWYNERMQMKVGNNTAFRYEKWAIKVLDGILPYLDAKDNRVFTRYLSELPDLSKELLERVKTLCLDPERVQLVITSLHYLVTLRPPARELCLDVLEDLWRNYDDARAAAAKILARWRPTVLQQKGPKNGVGPEMKVTRQADAGQNGITMVS</sequence>
<dbReference type="InterPro" id="IPR011989">
    <property type="entry name" value="ARM-like"/>
</dbReference>